<dbReference type="Gene3D" id="3.40.50.150">
    <property type="entry name" value="Vaccinia Virus protein VP39"/>
    <property type="match status" value="1"/>
</dbReference>
<name>A0A975BLT9_9BACT</name>
<keyword evidence="1" id="KW-0489">Methyltransferase</keyword>
<evidence type="ECO:0000313" key="2">
    <source>
        <dbReference type="Proteomes" id="UP000663722"/>
    </source>
</evidence>
<sequence>MLTELSTVQLYDTYITNFKNAEQFTYEYFPFFDHAYRVLRTGGIFTYYSSEVSEFSPVHLQALQTAGFSDIQKKICKISPPDDCLYWKNKTMIAPIIRK</sequence>
<dbReference type="EMBL" id="CP061800">
    <property type="protein sequence ID" value="QTA87830.1"/>
    <property type="molecule type" value="Genomic_DNA"/>
</dbReference>
<dbReference type="InterPro" id="IPR029063">
    <property type="entry name" value="SAM-dependent_MTases_sf"/>
</dbReference>
<dbReference type="AlphaFoldDB" id="A0A975BLT9"/>
<keyword evidence="2" id="KW-1185">Reference proteome</keyword>
<dbReference type="GO" id="GO:0032259">
    <property type="term" value="P:methylation"/>
    <property type="evidence" value="ECO:0007669"/>
    <property type="project" value="UniProtKB-KW"/>
</dbReference>
<dbReference type="SUPFAM" id="SSF53335">
    <property type="entry name" value="S-adenosyl-L-methionine-dependent methyltransferases"/>
    <property type="match status" value="1"/>
</dbReference>
<gene>
    <name evidence="1" type="ORF">dnm_038670</name>
</gene>
<proteinExistence type="predicted"/>
<dbReference type="GO" id="GO:0008168">
    <property type="term" value="F:methyltransferase activity"/>
    <property type="evidence" value="ECO:0007669"/>
    <property type="project" value="UniProtKB-KW"/>
</dbReference>
<dbReference type="KEGG" id="dmm:dnm_038670"/>
<keyword evidence="1" id="KW-0808">Transferase</keyword>
<evidence type="ECO:0000313" key="1">
    <source>
        <dbReference type="EMBL" id="QTA87830.1"/>
    </source>
</evidence>
<reference evidence="1" key="1">
    <citation type="journal article" date="2021" name="Microb. Physiol.">
        <title>Proteogenomic Insights into the Physiology of Marine, Sulfate-Reducing, Filamentous Desulfonema limicola and Desulfonema magnum.</title>
        <authorList>
            <person name="Schnaars V."/>
            <person name="Wohlbrand L."/>
            <person name="Scheve S."/>
            <person name="Hinrichs C."/>
            <person name="Reinhardt R."/>
            <person name="Rabus R."/>
        </authorList>
    </citation>
    <scope>NUCLEOTIDE SEQUENCE</scope>
    <source>
        <strain evidence="1">4be13</strain>
    </source>
</reference>
<accession>A0A975BLT9</accession>
<dbReference type="Proteomes" id="UP000663722">
    <property type="component" value="Chromosome"/>
</dbReference>
<protein>
    <submittedName>
        <fullName evidence="1">Methyltransferase domain-containing protein</fullName>
    </submittedName>
</protein>
<organism evidence="1 2">
    <name type="scientific">Desulfonema magnum</name>
    <dbReference type="NCBI Taxonomy" id="45655"/>
    <lineage>
        <taxon>Bacteria</taxon>
        <taxon>Pseudomonadati</taxon>
        <taxon>Thermodesulfobacteriota</taxon>
        <taxon>Desulfobacteria</taxon>
        <taxon>Desulfobacterales</taxon>
        <taxon>Desulfococcaceae</taxon>
        <taxon>Desulfonema</taxon>
    </lineage>
</organism>